<evidence type="ECO:0000259" key="2">
    <source>
        <dbReference type="Pfam" id="PF06742"/>
    </source>
</evidence>
<accession>A0A7Y6Q8J5</accession>
<keyword evidence="1" id="KW-0732">Signal</keyword>
<reference evidence="4 5" key="1">
    <citation type="submission" date="2020-06" db="EMBL/GenBank/DDBJ databases">
        <authorList>
            <person name="Grouzdev D.S."/>
        </authorList>
    </citation>
    <scope>NUCLEOTIDE SEQUENCE [LARGE SCALE GENOMIC DNA]</scope>
    <source>
        <strain evidence="4 5">HO-A22</strain>
    </source>
</reference>
<dbReference type="InterPro" id="IPR010679">
    <property type="entry name" value="DUF1254"/>
</dbReference>
<dbReference type="Gene3D" id="2.60.120.600">
    <property type="entry name" value="Domain of unknown function DUF1214, C-terminal domain"/>
    <property type="match status" value="1"/>
</dbReference>
<dbReference type="InterPro" id="IPR037049">
    <property type="entry name" value="DUF1214_C_sf"/>
</dbReference>
<feature type="domain" description="DUF1214" evidence="2">
    <location>
        <begin position="345"/>
        <end position="455"/>
    </location>
</feature>
<evidence type="ECO:0000313" key="4">
    <source>
        <dbReference type="EMBL" id="NVD41037.1"/>
    </source>
</evidence>
<dbReference type="PANTHER" id="PTHR36509">
    <property type="entry name" value="BLL3101 PROTEIN"/>
    <property type="match status" value="1"/>
</dbReference>
<dbReference type="Pfam" id="PF06863">
    <property type="entry name" value="DUF1254"/>
    <property type="match status" value="1"/>
</dbReference>
<evidence type="ECO:0000259" key="3">
    <source>
        <dbReference type="Pfam" id="PF06863"/>
    </source>
</evidence>
<keyword evidence="5" id="KW-1185">Reference proteome</keyword>
<dbReference type="PANTHER" id="PTHR36509:SF2">
    <property type="entry name" value="BLL3101 PROTEIN"/>
    <property type="match status" value="1"/>
</dbReference>
<comment type="caution">
    <text evidence="4">The sequence shown here is derived from an EMBL/GenBank/DDBJ whole genome shotgun (WGS) entry which is preliminary data.</text>
</comment>
<dbReference type="Pfam" id="PF06742">
    <property type="entry name" value="DUF1214"/>
    <property type="match status" value="1"/>
</dbReference>
<dbReference type="EMBL" id="JABWDU010000004">
    <property type="protein sequence ID" value="NVD41037.1"/>
    <property type="molecule type" value="Genomic_DNA"/>
</dbReference>
<feature type="domain" description="DUF1254" evidence="3">
    <location>
        <begin position="75"/>
        <end position="206"/>
    </location>
</feature>
<proteinExistence type="predicted"/>
<evidence type="ECO:0000313" key="5">
    <source>
        <dbReference type="Proteomes" id="UP000520198"/>
    </source>
</evidence>
<dbReference type="RefSeq" id="WP_176354501.1">
    <property type="nucleotide sequence ID" value="NZ_JABWDU010000004.1"/>
</dbReference>
<evidence type="ECO:0000256" key="1">
    <source>
        <dbReference type="SAM" id="SignalP"/>
    </source>
</evidence>
<dbReference type="SUPFAM" id="SSF160935">
    <property type="entry name" value="VPA0735-like"/>
    <property type="match status" value="1"/>
</dbReference>
<feature type="signal peptide" evidence="1">
    <location>
        <begin position="1"/>
        <end position="21"/>
    </location>
</feature>
<dbReference type="InterPro" id="IPR010621">
    <property type="entry name" value="DUF1214"/>
</dbReference>
<organism evidence="4 5">
    <name type="scientific">Ensifer oleiphilus</name>
    <dbReference type="NCBI Taxonomy" id="2742698"/>
    <lineage>
        <taxon>Bacteria</taxon>
        <taxon>Pseudomonadati</taxon>
        <taxon>Pseudomonadota</taxon>
        <taxon>Alphaproteobacteria</taxon>
        <taxon>Hyphomicrobiales</taxon>
        <taxon>Rhizobiaceae</taxon>
        <taxon>Sinorhizobium/Ensifer group</taxon>
        <taxon>Ensifer</taxon>
    </lineage>
</organism>
<name>A0A7Y6Q8J5_9HYPH</name>
<feature type="chain" id="PRO_5031324719" evidence="1">
    <location>
        <begin position="22"/>
        <end position="472"/>
    </location>
</feature>
<dbReference type="Proteomes" id="UP000520198">
    <property type="component" value="Unassembled WGS sequence"/>
</dbReference>
<protein>
    <submittedName>
        <fullName evidence="4">DUF1254 domain-containing protein</fullName>
    </submittedName>
</protein>
<dbReference type="InterPro" id="IPR037050">
    <property type="entry name" value="DUF1254_sf"/>
</dbReference>
<dbReference type="Gene3D" id="2.60.40.1610">
    <property type="entry name" value="Domain of unknown function DUF1254"/>
    <property type="match status" value="1"/>
</dbReference>
<sequence>MLRRRTLLMCGVFAAALSPLAALRAVATDVALTPDEARAIAKDATIYGFPLVDNYRVQHSYFVDTGGPEFKAPWNELVNNARVYTPDDKAIQTPNSDTPYSYVGADLRAEPLVFTVPAIEKERYYSLQFIDQYTFNFAYVGSRATGNEAGSYLLAGPNWKGETPAGIKAVIRSETEFAFVLYRTQLFNPDDLDNVKKIQAGYKVEPLSTFLGQPAPAPAPAVDFIAPLSAADEKTSPDFFKVLNFILQFCPTDPSERELMVRFADLNIGGGKTFDLMAFPPDIQKAITDGMADAWAAFKEHKETMIDTGKASSADAFGTREFLKNDYMQRMSGAVLGIYGNSKDEALYPAYFTDDQQKPLSGASKYALRCEPGQLPPVNAFWSLTLYQLPESLLYANALDRYLINSPMLPSLKQDADGGLTLHVQNESPGADRESNWLPAPKGPFFVVMRLYWPKPDALDGKWKAPPLKVVA</sequence>
<dbReference type="AlphaFoldDB" id="A0A7Y6Q8J5"/>
<gene>
    <name evidence="4" type="ORF">HT585_19365</name>
</gene>